<dbReference type="EMBL" id="JAYMYR010000003">
    <property type="protein sequence ID" value="KAK7373097.1"/>
    <property type="molecule type" value="Genomic_DNA"/>
</dbReference>
<dbReference type="GO" id="GO:0000373">
    <property type="term" value="P:Group II intron splicing"/>
    <property type="evidence" value="ECO:0007669"/>
    <property type="project" value="InterPro"/>
</dbReference>
<keyword evidence="1" id="KW-1133">Transmembrane helix</keyword>
<accession>A0AAN9RJ03</accession>
<dbReference type="PANTHER" id="PTHR46247">
    <property type="entry name" value="CRS2-ASSOCIATED FACTOR 1, CHLOROPLASTIC"/>
    <property type="match status" value="1"/>
</dbReference>
<keyword evidence="3" id="KW-1185">Reference proteome</keyword>
<evidence type="ECO:0000313" key="3">
    <source>
        <dbReference type="Proteomes" id="UP001374584"/>
    </source>
</evidence>
<proteinExistence type="predicted"/>
<name>A0AAN9RJ03_PHACN</name>
<comment type="caution">
    <text evidence="2">The sequence shown here is derived from an EMBL/GenBank/DDBJ whole genome shotgun (WGS) entry which is preliminary data.</text>
</comment>
<gene>
    <name evidence="2" type="ORF">VNO80_06494</name>
</gene>
<keyword evidence="1" id="KW-0472">Membrane</keyword>
<dbReference type="InterPro" id="IPR044599">
    <property type="entry name" value="CAF1P_plant"/>
</dbReference>
<dbReference type="AlphaFoldDB" id="A0AAN9RJ03"/>
<keyword evidence="1" id="KW-0812">Transmembrane</keyword>
<evidence type="ECO:0000313" key="2">
    <source>
        <dbReference type="EMBL" id="KAK7373097.1"/>
    </source>
</evidence>
<evidence type="ECO:0000256" key="1">
    <source>
        <dbReference type="SAM" id="Phobius"/>
    </source>
</evidence>
<sequence>MQWRPMLPVYPKLIKRVLEGLTLAEATEMRQKERVLLIICKLDSQKLSVACLQKNTVQHLCNEPLDISILSNSDDLSLHEVDPCFTENSNLPMYVVSDAVSLPMKTCEVEIIEDVMAIFCTSEMVPETYKNSASTVADPYLDMLFNGSEARNVSEPSRCAPCTEGVLLLLDQAVEKGHALCLDDKFLDDDYIYQTIMAFAKSTPSEPLHKLNYKQPNSPIVGSRVVAGCIEDHRQDLSLPTAQREVIGRHFHRSAIWNIKTNTVCFISAMFWIVLCTTLDWFNLAIVIEAKFRSRPYTVEL</sequence>
<organism evidence="2 3">
    <name type="scientific">Phaseolus coccineus</name>
    <name type="common">Scarlet runner bean</name>
    <name type="synonym">Phaseolus multiflorus</name>
    <dbReference type="NCBI Taxonomy" id="3886"/>
    <lineage>
        <taxon>Eukaryota</taxon>
        <taxon>Viridiplantae</taxon>
        <taxon>Streptophyta</taxon>
        <taxon>Embryophyta</taxon>
        <taxon>Tracheophyta</taxon>
        <taxon>Spermatophyta</taxon>
        <taxon>Magnoliopsida</taxon>
        <taxon>eudicotyledons</taxon>
        <taxon>Gunneridae</taxon>
        <taxon>Pentapetalae</taxon>
        <taxon>rosids</taxon>
        <taxon>fabids</taxon>
        <taxon>Fabales</taxon>
        <taxon>Fabaceae</taxon>
        <taxon>Papilionoideae</taxon>
        <taxon>50 kb inversion clade</taxon>
        <taxon>NPAAA clade</taxon>
        <taxon>indigoferoid/millettioid clade</taxon>
        <taxon>Phaseoleae</taxon>
        <taxon>Phaseolus</taxon>
    </lineage>
</organism>
<reference evidence="2 3" key="1">
    <citation type="submission" date="2024-01" db="EMBL/GenBank/DDBJ databases">
        <title>The genomes of 5 underutilized Papilionoideae crops provide insights into root nodulation and disease resistanc.</title>
        <authorList>
            <person name="Jiang F."/>
        </authorList>
    </citation>
    <scope>NUCLEOTIDE SEQUENCE [LARGE SCALE GENOMIC DNA]</scope>
    <source>
        <strain evidence="2">JINMINGXINNONG_FW02</strain>
        <tissue evidence="2">Leaves</tissue>
    </source>
</reference>
<dbReference type="PANTHER" id="PTHR46247:SF1">
    <property type="entry name" value="CRS2-ASSOCIATED FACTOR 1, CHLOROPLASTIC"/>
    <property type="match status" value="1"/>
</dbReference>
<protein>
    <submittedName>
        <fullName evidence="2">Uncharacterized protein</fullName>
    </submittedName>
</protein>
<dbReference type="Proteomes" id="UP001374584">
    <property type="component" value="Unassembled WGS sequence"/>
</dbReference>
<feature type="transmembrane region" description="Helical" evidence="1">
    <location>
        <begin position="269"/>
        <end position="288"/>
    </location>
</feature>